<dbReference type="PANTHER" id="PTHR36811:SF2">
    <property type="entry name" value="OS08G0444440 PROTEIN"/>
    <property type="match status" value="1"/>
</dbReference>
<dbReference type="KEGG" id="zju:107419177"/>
<dbReference type="Proteomes" id="UP001652623">
    <property type="component" value="Chromosome 1"/>
</dbReference>
<gene>
    <name evidence="2" type="primary">LOC107419177</name>
</gene>
<organism evidence="1 2">
    <name type="scientific">Ziziphus jujuba</name>
    <name type="common">Chinese jujube</name>
    <name type="synonym">Ziziphus sativa</name>
    <dbReference type="NCBI Taxonomy" id="326968"/>
    <lineage>
        <taxon>Eukaryota</taxon>
        <taxon>Viridiplantae</taxon>
        <taxon>Streptophyta</taxon>
        <taxon>Embryophyta</taxon>
        <taxon>Tracheophyta</taxon>
        <taxon>Spermatophyta</taxon>
        <taxon>Magnoliopsida</taxon>
        <taxon>eudicotyledons</taxon>
        <taxon>Gunneridae</taxon>
        <taxon>Pentapetalae</taxon>
        <taxon>rosids</taxon>
        <taxon>fabids</taxon>
        <taxon>Rosales</taxon>
        <taxon>Rhamnaceae</taxon>
        <taxon>Paliureae</taxon>
        <taxon>Ziziphus</taxon>
    </lineage>
</organism>
<dbReference type="GeneID" id="107419177"/>
<dbReference type="PANTHER" id="PTHR36811">
    <property type="entry name" value="OS08G0444440 PROTEIN"/>
    <property type="match status" value="1"/>
</dbReference>
<dbReference type="InParanoid" id="A0A6P3ZTQ6"/>
<evidence type="ECO:0000313" key="1">
    <source>
        <dbReference type="Proteomes" id="UP001652623"/>
    </source>
</evidence>
<reference evidence="1" key="1">
    <citation type="submission" date="2025-05" db="UniProtKB">
        <authorList>
            <consortium name="RefSeq"/>
        </authorList>
    </citation>
    <scope>NUCLEOTIDE SEQUENCE [LARGE SCALE GENOMIC DNA]</scope>
</reference>
<protein>
    <submittedName>
        <fullName evidence="2">Uncharacterized protein LOC107419177 isoform X1</fullName>
    </submittedName>
</protein>
<name>A0A6P3ZTQ6_ZIZJJ</name>
<keyword evidence="1" id="KW-1185">Reference proteome</keyword>
<evidence type="ECO:0000313" key="2">
    <source>
        <dbReference type="RefSeq" id="XP_015883408.2"/>
    </source>
</evidence>
<reference evidence="2" key="2">
    <citation type="submission" date="2025-08" db="UniProtKB">
        <authorList>
            <consortium name="RefSeq"/>
        </authorList>
    </citation>
    <scope>IDENTIFICATION</scope>
    <source>
        <tissue evidence="2">Seedling</tissue>
    </source>
</reference>
<sequence length="174" mass="19643">MEKKKNKVFLGVQKKRPTKPNKNKLLNKVLDYLMSNSYLFAPLISSSPNSALSSATAVKQKQTAKEKCNKRFLKKVEEYLKSDSYMYASLVFPPQPQSIRDHSNGSLQYCRSTAMEVPIRTSILRDNQLTNEIAPSQASKDHTPSKIILDKHSLVHKETVKHMICQNCGSSSRG</sequence>
<dbReference type="AlphaFoldDB" id="A0A6P3ZTQ6"/>
<proteinExistence type="predicted"/>
<dbReference type="RefSeq" id="XP_015883408.2">
    <property type="nucleotide sequence ID" value="XM_016027922.4"/>
</dbReference>
<accession>A0A6P3ZTQ6</accession>